<dbReference type="PROSITE" id="PS51257">
    <property type="entry name" value="PROKAR_LIPOPROTEIN"/>
    <property type="match status" value="1"/>
</dbReference>
<dbReference type="SUPFAM" id="SSF49452">
    <property type="entry name" value="Starch-binding domain-like"/>
    <property type="match status" value="1"/>
</dbReference>
<keyword evidence="3" id="KW-1185">Reference proteome</keyword>
<comment type="caution">
    <text evidence="2">The sequence shown here is derived from an EMBL/GenBank/DDBJ whole genome shotgun (WGS) entry which is preliminary data.</text>
</comment>
<dbReference type="AlphaFoldDB" id="A0A9X2JIR2"/>
<proteinExistence type="predicted"/>
<evidence type="ECO:0000313" key="3">
    <source>
        <dbReference type="Proteomes" id="UP001155241"/>
    </source>
</evidence>
<keyword evidence="2" id="KW-0378">Hydrolase</keyword>
<dbReference type="GO" id="GO:0030246">
    <property type="term" value="F:carbohydrate binding"/>
    <property type="evidence" value="ECO:0007669"/>
    <property type="project" value="InterPro"/>
</dbReference>
<name>A0A9X2JIR2_9BACT</name>
<dbReference type="GO" id="GO:0004180">
    <property type="term" value="F:carboxypeptidase activity"/>
    <property type="evidence" value="ECO:0007669"/>
    <property type="project" value="UniProtKB-KW"/>
</dbReference>
<organism evidence="2 3">
    <name type="scientific">Aeoliella straminimaris</name>
    <dbReference type="NCBI Taxonomy" id="2954799"/>
    <lineage>
        <taxon>Bacteria</taxon>
        <taxon>Pseudomonadati</taxon>
        <taxon>Planctomycetota</taxon>
        <taxon>Planctomycetia</taxon>
        <taxon>Pirellulales</taxon>
        <taxon>Lacipirellulaceae</taxon>
        <taxon>Aeoliella</taxon>
    </lineage>
</organism>
<evidence type="ECO:0000256" key="1">
    <source>
        <dbReference type="SAM" id="SignalP"/>
    </source>
</evidence>
<keyword evidence="2" id="KW-0121">Carboxypeptidase</keyword>
<protein>
    <submittedName>
        <fullName evidence="2">Carboxypeptidase-like regulatory domain-containing protein</fullName>
    </submittedName>
</protein>
<dbReference type="RefSeq" id="WP_252855209.1">
    <property type="nucleotide sequence ID" value="NZ_JAMXLR010000089.1"/>
</dbReference>
<dbReference type="InterPro" id="IPR013784">
    <property type="entry name" value="Carb-bd-like_fold"/>
</dbReference>
<accession>A0A9X2JIR2</accession>
<dbReference type="Proteomes" id="UP001155241">
    <property type="component" value="Unassembled WGS sequence"/>
</dbReference>
<feature type="chain" id="PRO_5040903756" evidence="1">
    <location>
        <begin position="25"/>
        <end position="134"/>
    </location>
</feature>
<keyword evidence="1" id="KW-0732">Signal</keyword>
<feature type="signal peptide" evidence="1">
    <location>
        <begin position="1"/>
        <end position="24"/>
    </location>
</feature>
<keyword evidence="2" id="KW-0645">Protease</keyword>
<sequence>MAIKTKWLHIPVSLLAVLALVAVAGCSDTVGVSGNVTVDGQPLPYGHIGLQGSGSGGERFGAEISNGKYSIPSVPPGKYEVTITGEDGPPVQVTAEQARQGGVQAAKELITLSHPKNGQTVDIVGGRNSLDFDY</sequence>
<gene>
    <name evidence="2" type="ORF">NG895_24630</name>
</gene>
<evidence type="ECO:0000313" key="2">
    <source>
        <dbReference type="EMBL" id="MCO6047096.1"/>
    </source>
</evidence>
<dbReference type="EMBL" id="JAMXLR010000089">
    <property type="protein sequence ID" value="MCO6047096.1"/>
    <property type="molecule type" value="Genomic_DNA"/>
</dbReference>
<reference evidence="2" key="1">
    <citation type="submission" date="2022-06" db="EMBL/GenBank/DDBJ databases">
        <title>Aeoliella straminimaris, a novel planctomycete from sediments.</title>
        <authorList>
            <person name="Vitorino I.R."/>
            <person name="Lage O.M."/>
        </authorList>
    </citation>
    <scope>NUCLEOTIDE SEQUENCE</scope>
    <source>
        <strain evidence="2">ICT_H6.2</strain>
    </source>
</reference>
<dbReference type="Gene3D" id="2.60.40.1120">
    <property type="entry name" value="Carboxypeptidase-like, regulatory domain"/>
    <property type="match status" value="1"/>
</dbReference>